<dbReference type="InterPro" id="IPR005509">
    <property type="entry name" value="AfsA_hotdog_dom"/>
</dbReference>
<dbReference type="Proteomes" id="UP000182130">
    <property type="component" value="Unassembled WGS sequence"/>
</dbReference>
<evidence type="ECO:0000259" key="1">
    <source>
        <dbReference type="Pfam" id="PF03756"/>
    </source>
</evidence>
<dbReference type="AlphaFoldDB" id="A0A1G8W9D2"/>
<protein>
    <submittedName>
        <fullName evidence="2">A-factor biosynthesis hotdog domain-containing protein</fullName>
    </submittedName>
</protein>
<evidence type="ECO:0000313" key="3">
    <source>
        <dbReference type="Proteomes" id="UP000182130"/>
    </source>
</evidence>
<dbReference type="EMBL" id="FNEI01000016">
    <property type="protein sequence ID" value="SDJ74874.1"/>
    <property type="molecule type" value="Genomic_DNA"/>
</dbReference>
<feature type="domain" description="A-factor biosynthesis hotdog" evidence="1">
    <location>
        <begin position="30"/>
        <end position="160"/>
    </location>
</feature>
<name>A0A1G8W9D2_9MICC</name>
<dbReference type="Pfam" id="PF03756">
    <property type="entry name" value="AfsA"/>
    <property type="match status" value="2"/>
</dbReference>
<accession>A0A1G8W9D2</accession>
<dbReference type="InterPro" id="IPR047757">
    <property type="entry name" value="AfsA-like"/>
</dbReference>
<organism evidence="2 3">
    <name type="scientific">Arthrobacter cupressi</name>
    <dbReference type="NCBI Taxonomy" id="1045773"/>
    <lineage>
        <taxon>Bacteria</taxon>
        <taxon>Bacillati</taxon>
        <taxon>Actinomycetota</taxon>
        <taxon>Actinomycetes</taxon>
        <taxon>Micrococcales</taxon>
        <taxon>Micrococcaceae</taxon>
        <taxon>Arthrobacter</taxon>
    </lineage>
</organism>
<proteinExistence type="predicted"/>
<keyword evidence="3" id="KW-1185">Reference proteome</keyword>
<sequence>MGHIELDEQNAGNGPGYAEALFESSVRRALVHKLSLSEVFLTDFVQTGPEHFAAGAQWPRWHVFYGSGDGLPDSALMAETLRQSVILLAHSSGVPMDHKFLMPRLGVSMEEVRLDPLTPTQLSMDLELRDVKFSGSSPAALSVEARFAVDGENIGSGSAGARIVTPAGYERFRRSAVIGEPPRVGTPLDPSVVGHSTPRNVMLGEEVRPSVWPLRVDTSHPIFFDHPLDHVPGMLLIEAARQAVRAATGRPAADFSRFEAEFVKIAELADPIELAVTLPGPRDREAAPETAGKARRNPLEVRVLSGEDVLMILQAAVWN</sequence>
<dbReference type="GO" id="GO:0016740">
    <property type="term" value="F:transferase activity"/>
    <property type="evidence" value="ECO:0007669"/>
    <property type="project" value="InterPro"/>
</dbReference>
<dbReference type="NCBIfam" id="NF041195">
    <property type="entry name" value="ScbA_BarX_GamBu"/>
    <property type="match status" value="1"/>
</dbReference>
<reference evidence="3" key="1">
    <citation type="submission" date="2016-10" db="EMBL/GenBank/DDBJ databases">
        <authorList>
            <person name="Varghese N."/>
            <person name="Submissions S."/>
        </authorList>
    </citation>
    <scope>NUCLEOTIDE SEQUENCE [LARGE SCALE GENOMIC DNA]</scope>
    <source>
        <strain evidence="3">CGMCC 1.10783</strain>
    </source>
</reference>
<dbReference type="STRING" id="1045773.SAMN05216555_1168"/>
<feature type="domain" description="A-factor biosynthesis hotdog" evidence="1">
    <location>
        <begin position="193"/>
        <end position="248"/>
    </location>
</feature>
<evidence type="ECO:0000313" key="2">
    <source>
        <dbReference type="EMBL" id="SDJ74874.1"/>
    </source>
</evidence>
<gene>
    <name evidence="2" type="ORF">SAMN05216555_1168</name>
</gene>